<dbReference type="GO" id="GO:0080008">
    <property type="term" value="C:Cul4-RING E3 ubiquitin ligase complex"/>
    <property type="evidence" value="ECO:0007669"/>
    <property type="project" value="TreeGrafter"/>
</dbReference>
<gene>
    <name evidence="4" type="ORF">KIK155_LOCUS11295</name>
</gene>
<dbReference type="InterPro" id="IPR036322">
    <property type="entry name" value="WD40_repeat_dom_sf"/>
</dbReference>
<evidence type="ECO:0000256" key="3">
    <source>
        <dbReference type="SAM" id="MobiDB-lite"/>
    </source>
</evidence>
<keyword evidence="2" id="KW-0677">Repeat</keyword>
<accession>A0A818CRD1</accession>
<dbReference type="Proteomes" id="UP000663865">
    <property type="component" value="Unassembled WGS sequence"/>
</dbReference>
<dbReference type="AlphaFoldDB" id="A0A818CRD1"/>
<evidence type="ECO:0000313" key="4">
    <source>
        <dbReference type="EMBL" id="CAF3436830.1"/>
    </source>
</evidence>
<dbReference type="SUPFAM" id="SSF50978">
    <property type="entry name" value="WD40 repeat-like"/>
    <property type="match status" value="1"/>
</dbReference>
<sequence length="384" mass="44255">MESIRFCSVLRYGTTTSSTDKTTNSNDDDIEGMSVTFNSNGSLLYALRRRLPPVLFKLHEPHAFCQFDADNFVNVCTMKAGCFAGDHDQYIASGSDDFNVYIWRIPNNDDIKTLQLHSRSNLSSDHFVWNAHMILSLRPIDRDSFFTRLNNKESVPNLDPMLRMWTPYQTRNHNNNNSNELSGRQEMYSHRDYLQALLESGSVHHDSSVEQFDEDRRMLAFFDSLLQRELGRGHNDSSDDDTDDLSITIDSSDDIDDSSFRISQSEDEDSEDMTLEDINSQTVDLTDSTTHFNNGTEILSSRARHPTIVSLAKNYRIHYVQMIKAIITENTSCPSEKHGLESPTMTTVKRQRSSSNYSNTLQALRNRIQNEENEQFYFNDERRM</sequence>
<dbReference type="GO" id="GO:0005737">
    <property type="term" value="C:cytoplasm"/>
    <property type="evidence" value="ECO:0007669"/>
    <property type="project" value="TreeGrafter"/>
</dbReference>
<dbReference type="EMBL" id="CAJNYV010001797">
    <property type="protein sequence ID" value="CAF3436830.1"/>
    <property type="molecule type" value="Genomic_DNA"/>
</dbReference>
<dbReference type="PANTHER" id="PTHR15574">
    <property type="entry name" value="WD REPEAT DOMAIN-CONTAINING FAMILY"/>
    <property type="match status" value="1"/>
</dbReference>
<evidence type="ECO:0000256" key="2">
    <source>
        <dbReference type="ARBA" id="ARBA00022737"/>
    </source>
</evidence>
<feature type="compositionally biased region" description="Polar residues" evidence="3">
    <location>
        <begin position="343"/>
        <end position="357"/>
    </location>
</feature>
<reference evidence="4" key="1">
    <citation type="submission" date="2021-02" db="EMBL/GenBank/DDBJ databases">
        <authorList>
            <person name="Nowell W R."/>
        </authorList>
    </citation>
    <scope>NUCLEOTIDE SEQUENCE</scope>
</reference>
<feature type="region of interest" description="Disordered" evidence="3">
    <location>
        <begin position="336"/>
        <end position="357"/>
    </location>
</feature>
<proteinExistence type="predicted"/>
<feature type="region of interest" description="Disordered" evidence="3">
    <location>
        <begin position="232"/>
        <end position="274"/>
    </location>
</feature>
<dbReference type="InterPro" id="IPR015943">
    <property type="entry name" value="WD40/YVTN_repeat-like_dom_sf"/>
</dbReference>
<feature type="compositionally biased region" description="Acidic residues" evidence="3">
    <location>
        <begin position="265"/>
        <end position="274"/>
    </location>
</feature>
<protein>
    <submittedName>
        <fullName evidence="4">Uncharacterized protein</fullName>
    </submittedName>
</protein>
<name>A0A818CRD1_9BILA</name>
<dbReference type="PANTHER" id="PTHR15574:SF43">
    <property type="entry name" value="DDB1- AND CUL4-ASSOCIATED FACTOR 5"/>
    <property type="match status" value="1"/>
</dbReference>
<dbReference type="GO" id="GO:0045717">
    <property type="term" value="P:negative regulation of fatty acid biosynthetic process"/>
    <property type="evidence" value="ECO:0007669"/>
    <property type="project" value="TreeGrafter"/>
</dbReference>
<dbReference type="InterPro" id="IPR045151">
    <property type="entry name" value="DCAF8"/>
</dbReference>
<keyword evidence="1" id="KW-0853">WD repeat</keyword>
<dbReference type="Gene3D" id="2.130.10.10">
    <property type="entry name" value="YVTN repeat-like/Quinoprotein amine dehydrogenase"/>
    <property type="match status" value="1"/>
</dbReference>
<organism evidence="4 5">
    <name type="scientific">Rotaria socialis</name>
    <dbReference type="NCBI Taxonomy" id="392032"/>
    <lineage>
        <taxon>Eukaryota</taxon>
        <taxon>Metazoa</taxon>
        <taxon>Spiralia</taxon>
        <taxon>Gnathifera</taxon>
        <taxon>Rotifera</taxon>
        <taxon>Eurotatoria</taxon>
        <taxon>Bdelloidea</taxon>
        <taxon>Philodinida</taxon>
        <taxon>Philodinidae</taxon>
        <taxon>Rotaria</taxon>
    </lineage>
</organism>
<comment type="caution">
    <text evidence="4">The sequence shown here is derived from an EMBL/GenBank/DDBJ whole genome shotgun (WGS) entry which is preliminary data.</text>
</comment>
<evidence type="ECO:0000256" key="1">
    <source>
        <dbReference type="ARBA" id="ARBA00022574"/>
    </source>
</evidence>
<evidence type="ECO:0000313" key="5">
    <source>
        <dbReference type="Proteomes" id="UP000663865"/>
    </source>
</evidence>